<reference evidence="1 2" key="1">
    <citation type="submission" date="2015-03" db="EMBL/GenBank/DDBJ databases">
        <authorList>
            <consortium name="Pathogen Informatics"/>
        </authorList>
    </citation>
    <scope>NUCLEOTIDE SEQUENCE [LARGE SCALE GENOMIC DNA]</scope>
    <source>
        <strain evidence="1 2">A1104</strain>
    </source>
</reference>
<dbReference type="AlphaFoldDB" id="A0A655D054"/>
<dbReference type="Proteomes" id="UP000041314">
    <property type="component" value="Unassembled WGS sequence"/>
</dbReference>
<protein>
    <submittedName>
        <fullName evidence="1">Uncharacterized protein</fullName>
    </submittedName>
</protein>
<proteinExistence type="predicted"/>
<name>A0A655D054_SALET</name>
<dbReference type="EMBL" id="CQPA01000020">
    <property type="protein sequence ID" value="CNU38724.1"/>
    <property type="molecule type" value="Genomic_DNA"/>
</dbReference>
<organism evidence="1 2">
    <name type="scientific">Salmonella enterica subsp. enterica serovar Bovismorbificans</name>
    <dbReference type="NCBI Taxonomy" id="58097"/>
    <lineage>
        <taxon>Bacteria</taxon>
        <taxon>Pseudomonadati</taxon>
        <taxon>Pseudomonadota</taxon>
        <taxon>Gammaproteobacteria</taxon>
        <taxon>Enterobacterales</taxon>
        <taxon>Enterobacteriaceae</taxon>
        <taxon>Salmonella</taxon>
    </lineage>
</organism>
<gene>
    <name evidence="1" type="ORF">ERS008198_02649</name>
</gene>
<sequence>MNFFIPAKKLSPPCIILIQFIFHTTLERNCPPSQKIAGIAGINSIRVVLFVIT</sequence>
<accession>A0A655D054</accession>
<evidence type="ECO:0000313" key="2">
    <source>
        <dbReference type="Proteomes" id="UP000041314"/>
    </source>
</evidence>
<evidence type="ECO:0000313" key="1">
    <source>
        <dbReference type="EMBL" id="CNU38724.1"/>
    </source>
</evidence>